<dbReference type="EMBL" id="CM042057">
    <property type="protein sequence ID" value="KAI3692790.1"/>
    <property type="molecule type" value="Genomic_DNA"/>
</dbReference>
<reference evidence="2" key="1">
    <citation type="journal article" date="2022" name="Mol. Ecol. Resour.">
        <title>The genomes of chicory, endive, great burdock and yacon provide insights into Asteraceae palaeo-polyploidization history and plant inulin production.</title>
        <authorList>
            <person name="Fan W."/>
            <person name="Wang S."/>
            <person name="Wang H."/>
            <person name="Wang A."/>
            <person name="Jiang F."/>
            <person name="Liu H."/>
            <person name="Zhao H."/>
            <person name="Xu D."/>
            <person name="Zhang Y."/>
        </authorList>
    </citation>
    <scope>NUCLEOTIDE SEQUENCE [LARGE SCALE GENOMIC DNA]</scope>
    <source>
        <strain evidence="2">cv. Niubang</strain>
    </source>
</reference>
<keyword evidence="2" id="KW-1185">Reference proteome</keyword>
<organism evidence="1 2">
    <name type="scientific">Arctium lappa</name>
    <name type="common">Greater burdock</name>
    <name type="synonym">Lappa major</name>
    <dbReference type="NCBI Taxonomy" id="4217"/>
    <lineage>
        <taxon>Eukaryota</taxon>
        <taxon>Viridiplantae</taxon>
        <taxon>Streptophyta</taxon>
        <taxon>Embryophyta</taxon>
        <taxon>Tracheophyta</taxon>
        <taxon>Spermatophyta</taxon>
        <taxon>Magnoliopsida</taxon>
        <taxon>eudicotyledons</taxon>
        <taxon>Gunneridae</taxon>
        <taxon>Pentapetalae</taxon>
        <taxon>asterids</taxon>
        <taxon>campanulids</taxon>
        <taxon>Asterales</taxon>
        <taxon>Asteraceae</taxon>
        <taxon>Carduoideae</taxon>
        <taxon>Cardueae</taxon>
        <taxon>Arctiinae</taxon>
        <taxon>Arctium</taxon>
    </lineage>
</organism>
<name>A0ACB8Z670_ARCLA</name>
<protein>
    <submittedName>
        <fullName evidence="1">Uncharacterized protein</fullName>
    </submittedName>
</protein>
<dbReference type="Proteomes" id="UP001055879">
    <property type="component" value="Linkage Group LG11"/>
</dbReference>
<proteinExistence type="predicted"/>
<evidence type="ECO:0000313" key="2">
    <source>
        <dbReference type="Proteomes" id="UP001055879"/>
    </source>
</evidence>
<comment type="caution">
    <text evidence="1">The sequence shown here is derived from an EMBL/GenBank/DDBJ whole genome shotgun (WGS) entry which is preliminary data.</text>
</comment>
<evidence type="ECO:0000313" key="1">
    <source>
        <dbReference type="EMBL" id="KAI3692790.1"/>
    </source>
</evidence>
<accession>A0ACB8Z670</accession>
<sequence>MNQPSPVRLPSPNRIPSPLQNDQPRNDDQPDPEAEPKLHFPSNPVEAQASPSNEPEVPLVPTEAQLRQMRNVLRASFLEEEMQKVFVHKLRMMDIYKVFGVINQPREYRIEYARYMSYRRKTEKYVKNKYGIVTVKEVRLRKFQRIWNMTIRPGNIIFALEAVKRFMRRQINYTYCYDFQLGIETNQKKVNMIKPNLDLVDIDRYDLFTILEVPELGVVYKNGENKKRFFRVPEIAKFSNGILKVIRLQLNQRYKENEEKLKRGEKSMSKFYRLALVRVLDALEDKIHFRRGIRNFESLLGIRQGRFTRWSG</sequence>
<reference evidence="1 2" key="2">
    <citation type="journal article" date="2022" name="Mol. Ecol. Resour.">
        <title>The genomes of chicory, endive, great burdock and yacon provide insights into Asteraceae paleo-polyploidization history and plant inulin production.</title>
        <authorList>
            <person name="Fan W."/>
            <person name="Wang S."/>
            <person name="Wang H."/>
            <person name="Wang A."/>
            <person name="Jiang F."/>
            <person name="Liu H."/>
            <person name="Zhao H."/>
            <person name="Xu D."/>
            <person name="Zhang Y."/>
        </authorList>
    </citation>
    <scope>NUCLEOTIDE SEQUENCE [LARGE SCALE GENOMIC DNA]</scope>
    <source>
        <strain evidence="2">cv. Niubang</strain>
    </source>
</reference>
<gene>
    <name evidence="1" type="ORF">L6452_32613</name>
</gene>